<organism evidence="1 2">
    <name type="scientific">Streptococcus suis</name>
    <dbReference type="NCBI Taxonomy" id="1307"/>
    <lineage>
        <taxon>Bacteria</taxon>
        <taxon>Bacillati</taxon>
        <taxon>Bacillota</taxon>
        <taxon>Bacilli</taxon>
        <taxon>Lactobacillales</taxon>
        <taxon>Streptococcaceae</taxon>
        <taxon>Streptococcus</taxon>
    </lineage>
</organism>
<reference evidence="1 2" key="1">
    <citation type="submission" date="2016-02" db="EMBL/GenBank/DDBJ databases">
        <authorList>
            <consortium name="Pathogen Informatics"/>
        </authorList>
    </citation>
    <scope>NUCLEOTIDE SEQUENCE [LARGE SCALE GENOMIC DNA]</scope>
    <source>
        <strain evidence="1 2">LSS32</strain>
    </source>
</reference>
<evidence type="ECO:0000313" key="2">
    <source>
        <dbReference type="Proteomes" id="UP000072618"/>
    </source>
</evidence>
<sequence>MTVDEIITTCHKINAKPNIHLGEVQDVYESKDGQMRYYVNRRNGVAYLYATQERGCFLSVVKNGQKTN</sequence>
<dbReference type="RefSeq" id="WP_044671761.1">
    <property type="nucleotide sequence ID" value="NZ_CEFF01000003.1"/>
</dbReference>
<gene>
    <name evidence="1" type="ORF">ERS132394_02112</name>
</gene>
<dbReference type="AlphaFoldDB" id="A0A116LPT1"/>
<protein>
    <submittedName>
        <fullName evidence="1">Uncharacterized protein</fullName>
    </submittedName>
</protein>
<accession>A0A116LPT1</accession>
<dbReference type="Proteomes" id="UP000072618">
    <property type="component" value="Unassembled WGS sequence"/>
</dbReference>
<name>A0A116LPT1_STRSU</name>
<evidence type="ECO:0000313" key="1">
    <source>
        <dbReference type="EMBL" id="CYV04322.1"/>
    </source>
</evidence>
<proteinExistence type="predicted"/>
<dbReference type="EMBL" id="FIGJ01000032">
    <property type="protein sequence ID" value="CYV04322.1"/>
    <property type="molecule type" value="Genomic_DNA"/>
</dbReference>